<proteinExistence type="predicted"/>
<comment type="caution">
    <text evidence="2">The sequence shown here is derived from an EMBL/GenBank/DDBJ whole genome shotgun (WGS) entry which is preliminary data.</text>
</comment>
<keyword evidence="1" id="KW-0812">Transmembrane</keyword>
<dbReference type="eggNOG" id="ENOG502ZA17">
    <property type="taxonomic scope" value="Bacteria"/>
</dbReference>
<feature type="transmembrane region" description="Helical" evidence="1">
    <location>
        <begin position="467"/>
        <end position="485"/>
    </location>
</feature>
<dbReference type="RefSeq" id="WP_016184715.1">
    <property type="nucleotide sequence ID" value="NZ_ASWO01000001.1"/>
</dbReference>
<evidence type="ECO:0000313" key="2">
    <source>
        <dbReference type="EMBL" id="EOT87163.1"/>
    </source>
</evidence>
<dbReference type="OrthoDB" id="2787347at2"/>
<dbReference type="PATRIC" id="fig|1140003.3.peg.219"/>
<feature type="transmembrane region" description="Helical" evidence="1">
    <location>
        <begin position="55"/>
        <end position="73"/>
    </location>
</feature>
<name>S0LCM5_9ENTE</name>
<evidence type="ECO:0008006" key="4">
    <source>
        <dbReference type="Google" id="ProtNLM"/>
    </source>
</evidence>
<feature type="transmembrane region" description="Helical" evidence="1">
    <location>
        <begin position="383"/>
        <end position="406"/>
    </location>
</feature>
<feature type="transmembrane region" description="Helical" evidence="1">
    <location>
        <begin position="31"/>
        <end position="49"/>
    </location>
</feature>
<feature type="transmembrane region" description="Helical" evidence="1">
    <location>
        <begin position="286"/>
        <end position="304"/>
    </location>
</feature>
<gene>
    <name evidence="2" type="ORF">I573_00219</name>
</gene>
<keyword evidence="1" id="KW-0472">Membrane</keyword>
<keyword evidence="3" id="KW-1185">Reference proteome</keyword>
<feature type="transmembrane region" description="Helical" evidence="1">
    <location>
        <begin position="163"/>
        <end position="182"/>
    </location>
</feature>
<accession>S0LCM5</accession>
<feature type="transmembrane region" description="Helical" evidence="1">
    <location>
        <begin position="357"/>
        <end position="376"/>
    </location>
</feature>
<dbReference type="STRING" id="1140003.OMY_00224"/>
<dbReference type="EMBL" id="ASWO01000001">
    <property type="protein sequence ID" value="EOT87163.1"/>
    <property type="molecule type" value="Genomic_DNA"/>
</dbReference>
<feature type="transmembrane region" description="Helical" evidence="1">
    <location>
        <begin position="188"/>
        <end position="206"/>
    </location>
</feature>
<protein>
    <recommendedName>
        <fullName evidence="4">Glycosyltransferase RgtA/B/C/D-like domain-containing protein</fullName>
    </recommendedName>
</protein>
<dbReference type="Proteomes" id="UP000015961">
    <property type="component" value="Unassembled WGS sequence"/>
</dbReference>
<feature type="transmembrane region" description="Helical" evidence="1">
    <location>
        <begin position="134"/>
        <end position="151"/>
    </location>
</feature>
<organism evidence="2 3">
    <name type="scientific">Enterococcus sulfureus ATCC 49903</name>
    <dbReference type="NCBI Taxonomy" id="1140003"/>
    <lineage>
        <taxon>Bacteria</taxon>
        <taxon>Bacillati</taxon>
        <taxon>Bacillota</taxon>
        <taxon>Bacilli</taxon>
        <taxon>Lactobacillales</taxon>
        <taxon>Enterococcaceae</taxon>
        <taxon>Enterococcus</taxon>
    </lineage>
</organism>
<evidence type="ECO:0000256" key="1">
    <source>
        <dbReference type="SAM" id="Phobius"/>
    </source>
</evidence>
<feature type="transmembrane region" description="Helical" evidence="1">
    <location>
        <begin position="426"/>
        <end position="446"/>
    </location>
</feature>
<dbReference type="AlphaFoldDB" id="S0LCM5"/>
<keyword evidence="1" id="KW-1133">Transmembrane helix</keyword>
<reference evidence="2 3" key="1">
    <citation type="submission" date="2013-03" db="EMBL/GenBank/DDBJ databases">
        <title>The Genome Sequence of Enterococcus sulfureus ATCC_49903 (PacBio/Illumina hybrid assembly).</title>
        <authorList>
            <consortium name="The Broad Institute Genomics Platform"/>
            <consortium name="The Broad Institute Genome Sequencing Center for Infectious Disease"/>
            <person name="Earl A."/>
            <person name="Russ C."/>
            <person name="Gilmore M."/>
            <person name="Surin D."/>
            <person name="Walker B."/>
            <person name="Young S."/>
            <person name="Zeng Q."/>
            <person name="Gargeya S."/>
            <person name="Fitzgerald M."/>
            <person name="Haas B."/>
            <person name="Abouelleil A."/>
            <person name="Allen A.W."/>
            <person name="Alvarado L."/>
            <person name="Arachchi H.M."/>
            <person name="Berlin A.M."/>
            <person name="Chapman S.B."/>
            <person name="Gainer-Dewar J."/>
            <person name="Goldberg J."/>
            <person name="Griggs A."/>
            <person name="Gujja S."/>
            <person name="Hansen M."/>
            <person name="Howarth C."/>
            <person name="Imamovic A."/>
            <person name="Ireland A."/>
            <person name="Larimer J."/>
            <person name="McCowan C."/>
            <person name="Murphy C."/>
            <person name="Pearson M."/>
            <person name="Poon T.W."/>
            <person name="Priest M."/>
            <person name="Roberts A."/>
            <person name="Saif S."/>
            <person name="Shea T."/>
            <person name="Sisk P."/>
            <person name="Sykes S."/>
            <person name="Wortman J."/>
            <person name="Nusbaum C."/>
            <person name="Birren B."/>
        </authorList>
    </citation>
    <scope>NUCLEOTIDE SEQUENCE [LARGE SCALE GENOMIC DNA]</scope>
    <source>
        <strain evidence="2 3">ATCC 49903</strain>
    </source>
</reference>
<evidence type="ECO:0000313" key="3">
    <source>
        <dbReference type="Proteomes" id="UP000015961"/>
    </source>
</evidence>
<feature type="transmembrane region" description="Helical" evidence="1">
    <location>
        <begin position="241"/>
        <end position="274"/>
    </location>
</feature>
<feature type="transmembrane region" description="Helical" evidence="1">
    <location>
        <begin position="80"/>
        <end position="102"/>
    </location>
</feature>
<feature type="transmembrane region" description="Helical" evidence="1">
    <location>
        <begin position="213"/>
        <end position="235"/>
    </location>
</feature>
<sequence>MLMFLRISLWLFSFWGLQKGIQRLGKIDSQLSYFFTACSIILCLYFGAYLQALAIVAYFLLISGILLGILAFLDRKNTMLITFSVESSLLFIYFVILVSVLWKTNLVHYDNFSHWATIVKFLVTQNRLPDSMDTIISFTSYPMGSALFLYYTTKFIGYYEPILLISQAFLIFTCFYAFFACLKDRTRTLFIMILFTGIVSFNYFNIAIRMDNLLVDFLLPLIALASISGLSALRSRPIMQAIYFVATVGVLGIIKNSAIFFVILVAAYYLYLHLTKESKCSTRTHTLLHFLLPVIAAVLPSRLWSWHVSHHFTQSKHQVNLSEYQQLFQEKDASIRSTIHEKFLHTVFSFDTLSTQGIILTFALLIISYFVIRLYLKRQTHLLRWIVIEALIVFFYYLGIYAMFLFSMPTQEAIVLAGFERYASSIVFFCLGSSLFVLVRTFDDLLYEPVFAKRTYRSFASLKSKQLYQISTLLLVFCSLLLILSETNGILFTNKTYDTTIPGQFQAINADTMELNQSRYLVVSADKSSVDSYLVQSVGKYTLFSPNVEARENFIMDDKEFNALLSQYDYIVLLDDHYTFNKMIEKLIDHPLQPGVYSVTKLITK</sequence>